<dbReference type="GO" id="GO:0005576">
    <property type="term" value="C:extracellular region"/>
    <property type="evidence" value="ECO:0007669"/>
    <property type="project" value="InterPro"/>
</dbReference>
<evidence type="ECO:0000313" key="3">
    <source>
        <dbReference type="EMBL" id="QEE79930.1"/>
    </source>
</evidence>
<accession>A0A5B9GDN9</accession>
<dbReference type="InterPro" id="IPR036508">
    <property type="entry name" value="Chitin-bd_dom_sf"/>
</dbReference>
<dbReference type="InterPro" id="IPR002557">
    <property type="entry name" value="Chitin-bd_dom"/>
</dbReference>
<sequence length="150" mass="17069">MRLSQYVLLIILFVLIILLLLRPKNHKNDRCPFELLRDPIYKGVRIDCKTGEPSLCPRWCPKFNVLKQKCVHTNPEPDDPHKICPPGSFGNVKHPYDCRSFFMCVGHAAIQLFCSDNFCFDGRTCARMGDGVCAAPCTDECKNCCVTERT</sequence>
<reference evidence="3" key="1">
    <citation type="submission" date="2019-01" db="EMBL/GenBank/DDBJ databases">
        <title>Genomics of alphabaculovirus isolates infecting Mamestra species from North America and Eurasia.</title>
        <authorList>
            <person name="Erlandson M.A."/>
            <person name="Baldwin D."/>
            <person name="Theilmann D.A."/>
        </authorList>
    </citation>
    <scope>NUCLEOTIDE SEQUENCE</scope>
    <source>
        <strain evidence="3">AB260</strain>
    </source>
</reference>
<evidence type="ECO:0000259" key="2">
    <source>
        <dbReference type="PROSITE" id="PS50940"/>
    </source>
</evidence>
<organism evidence="3">
    <name type="scientific">Mamestra configurata nucleopolyhedrovirus</name>
    <name type="common">MacoNPV</name>
    <dbReference type="NCBI Taxonomy" id="207830"/>
    <lineage>
        <taxon>Viruses</taxon>
        <taxon>Viruses incertae sedis</taxon>
        <taxon>Naldaviricetes</taxon>
        <taxon>Lefavirales</taxon>
        <taxon>Baculoviridae</taxon>
        <taxon>Alphabaculovirus</taxon>
        <taxon>Alphabaculovirus maconfiguratae</taxon>
    </lineage>
</organism>
<feature type="transmembrane region" description="Helical" evidence="1">
    <location>
        <begin position="6"/>
        <end position="21"/>
    </location>
</feature>
<feature type="domain" description="Chitin-binding type-2" evidence="2">
    <location>
        <begin position="81"/>
        <end position="135"/>
    </location>
</feature>
<organismHost>
    <name type="scientific">Mamestra configurata</name>
    <name type="common">bertha armyworm</name>
    <dbReference type="NCBI Taxonomy" id="174822"/>
</organismHost>
<dbReference type="GO" id="GO:0008061">
    <property type="term" value="F:chitin binding"/>
    <property type="evidence" value="ECO:0007669"/>
    <property type="project" value="InterPro"/>
</dbReference>
<name>A0A5B9GDN9_NPVMC</name>
<keyword evidence="1" id="KW-1133">Transmembrane helix</keyword>
<dbReference type="SUPFAM" id="SSF57625">
    <property type="entry name" value="Invertebrate chitin-binding proteins"/>
    <property type="match status" value="1"/>
</dbReference>
<dbReference type="EMBL" id="MK409385">
    <property type="protein sequence ID" value="QEE79930.1"/>
    <property type="molecule type" value="Genomic_DNA"/>
</dbReference>
<keyword evidence="1" id="KW-0472">Membrane</keyword>
<dbReference type="PROSITE" id="PS50940">
    <property type="entry name" value="CHIT_BIND_II"/>
    <property type="match status" value="1"/>
</dbReference>
<keyword evidence="1" id="KW-0812">Transmembrane</keyword>
<evidence type="ECO:0000256" key="1">
    <source>
        <dbReference type="SAM" id="Phobius"/>
    </source>
</evidence>
<protein>
    <submittedName>
        <fullName evidence="3">Maco-A 43</fullName>
    </submittedName>
</protein>
<proteinExistence type="predicted"/>